<name>A0A1M6N6X4_9FLAO</name>
<dbReference type="Proteomes" id="UP000184498">
    <property type="component" value="Unassembled WGS sequence"/>
</dbReference>
<proteinExistence type="predicted"/>
<protein>
    <submittedName>
        <fullName evidence="1">Uncharacterized protein</fullName>
    </submittedName>
</protein>
<sequence>MKSRILKMALTWAAPIVIGYIVKKVEEKLAKKETSKAIKA</sequence>
<dbReference type="AlphaFoldDB" id="A0A1M6N6X4"/>
<reference evidence="2" key="1">
    <citation type="submission" date="2016-11" db="EMBL/GenBank/DDBJ databases">
        <authorList>
            <person name="Varghese N."/>
            <person name="Submissions S."/>
        </authorList>
    </citation>
    <scope>NUCLEOTIDE SEQUENCE [LARGE SCALE GENOMIC DNA]</scope>
    <source>
        <strain evidence="2">DSM 18016</strain>
    </source>
</reference>
<evidence type="ECO:0000313" key="1">
    <source>
        <dbReference type="EMBL" id="SHJ91423.1"/>
    </source>
</evidence>
<dbReference type="RefSeq" id="WP_262494330.1">
    <property type="nucleotide sequence ID" value="NZ_FRAM01000001.1"/>
</dbReference>
<keyword evidence="2" id="KW-1185">Reference proteome</keyword>
<gene>
    <name evidence="1" type="ORF">SAMN05444371_0227</name>
</gene>
<dbReference type="STRING" id="216903.SAMN05444371_0227"/>
<accession>A0A1M6N6X4</accession>
<organism evidence="1 2">
    <name type="scientific">Epilithonimonas mollis</name>
    <dbReference type="NCBI Taxonomy" id="216903"/>
    <lineage>
        <taxon>Bacteria</taxon>
        <taxon>Pseudomonadati</taxon>
        <taxon>Bacteroidota</taxon>
        <taxon>Flavobacteriia</taxon>
        <taxon>Flavobacteriales</taxon>
        <taxon>Weeksellaceae</taxon>
        <taxon>Chryseobacterium group</taxon>
        <taxon>Epilithonimonas</taxon>
    </lineage>
</organism>
<evidence type="ECO:0000313" key="2">
    <source>
        <dbReference type="Proteomes" id="UP000184498"/>
    </source>
</evidence>
<dbReference type="EMBL" id="FRAM01000001">
    <property type="protein sequence ID" value="SHJ91423.1"/>
    <property type="molecule type" value="Genomic_DNA"/>
</dbReference>